<sequence length="72" mass="7949">MLFGYVEDKPGLFYHGLNPALTVAASIKTTTNWDSRFQTLIADRDEHDGQPGRFFAAIQPLTGSALPVVPMR</sequence>
<geneLocation type="plasmid" evidence="1">
    <name>unnamed</name>
</geneLocation>
<proteinExistence type="predicted"/>
<evidence type="ECO:0000313" key="2">
    <source>
        <dbReference type="Proteomes" id="UP000217979"/>
    </source>
</evidence>
<organism evidence="1 2">
    <name type="scientific">Cedecea neteri</name>
    <dbReference type="NCBI Taxonomy" id="158822"/>
    <lineage>
        <taxon>Bacteria</taxon>
        <taxon>Pseudomonadati</taxon>
        <taxon>Pseudomonadota</taxon>
        <taxon>Gammaproteobacteria</taxon>
        <taxon>Enterobacterales</taxon>
        <taxon>Enterobacteriaceae</taxon>
        <taxon>Cedecea</taxon>
    </lineage>
</organism>
<protein>
    <submittedName>
        <fullName evidence="1">Uncharacterized protein</fullName>
    </submittedName>
</protein>
<accession>A0A291E621</accession>
<dbReference type="EMBL" id="CP023526">
    <property type="protein sequence ID" value="ATF95514.1"/>
    <property type="molecule type" value="Genomic_DNA"/>
</dbReference>
<name>A0A291E621_9ENTR</name>
<reference evidence="1 2" key="1">
    <citation type="submission" date="2017-09" db="EMBL/GenBank/DDBJ databases">
        <title>FDA dAtabase for Regulatory Grade micrObial Sequences (FDA-ARGOS): Supporting development and validation of Infectious Disease Dx tests.</title>
        <authorList>
            <person name="Minogue T."/>
            <person name="Wolcott M."/>
            <person name="Wasieloski L."/>
            <person name="Aguilar W."/>
            <person name="Moore D."/>
            <person name="Tallon L."/>
            <person name="Sadzewicz L."/>
            <person name="Ott S."/>
            <person name="Zhao X."/>
            <person name="Nagaraj S."/>
            <person name="Vavikolanu K."/>
            <person name="Aluvathingal J."/>
            <person name="Nadendla S."/>
            <person name="Sichtig H."/>
        </authorList>
    </citation>
    <scope>NUCLEOTIDE SEQUENCE [LARGE SCALE GENOMIC DNA]</scope>
    <source>
        <strain evidence="1 2">FDAARGOS_392</strain>
        <plasmid evidence="2">Plasmid unnamed</plasmid>
    </source>
</reference>
<dbReference type="AlphaFoldDB" id="A0A291E621"/>
<evidence type="ECO:0000313" key="1">
    <source>
        <dbReference type="EMBL" id="ATF95514.1"/>
    </source>
</evidence>
<keyword evidence="1" id="KW-0614">Plasmid</keyword>
<gene>
    <name evidence="1" type="ORF">CO704_25950</name>
</gene>
<dbReference type="Proteomes" id="UP000217979">
    <property type="component" value="Plasmid unnamed"/>
</dbReference>